<protein>
    <submittedName>
        <fullName evidence="2">N-acetylneuraminate synthase family protein</fullName>
    </submittedName>
</protein>
<keyword evidence="3" id="KW-1185">Reference proteome</keyword>
<evidence type="ECO:0000313" key="2">
    <source>
        <dbReference type="EMBL" id="MFC3150307.1"/>
    </source>
</evidence>
<dbReference type="InterPro" id="IPR051690">
    <property type="entry name" value="PseI-like"/>
</dbReference>
<name>A0ABV7HF44_9GAMM</name>
<dbReference type="PANTHER" id="PTHR42966:SF1">
    <property type="entry name" value="SIALIC ACID SYNTHASE"/>
    <property type="match status" value="1"/>
</dbReference>
<sequence>MNRIVCIIPARITSSRLPGKHLKLIGDATLIENQYTALINVFPNEVEIKYAIPDGKENDLLAMFLKSRTIPFYRGSEEDVFSRVLLGVDKDKHDWLIRINGDNVFIIDELIMAVLKEISDDQYDMVSNVSPRTYPKGCSIEAIRTSTFCCVNEKYDLSGDDREHVMTYFYRELDSSRIKNIALLNDYSNHSLSLDTFKDYRVVSRVIQKFGSKISECDLKSVCEEVKLFNSENPFAGKHGPFMIAEVGGNHEGDFEYAKRLVEEACLSDADCVKLQIYSPDLLVNKYLSPQRHKHFGKFALSTSQYKELLKIIRDSGKSVSASVWSIQELNEFIDEIDFIKVGSGDLTDALMLNAIRETGKPVIISTGLATIDNVAFAIRKLDPEGSRGDELGILQCTSMYPIPKFDANLNVMDTFGQAFPQYLIGYSDHTTDINALSYSVAAGAEILEFHFTDCKHDRDFRDHQVSLTLSDVEALVKNVIEIKSLQGVKEKQPAICEVVNGHVTSFRKGVFLNKDLKSGETIKYEDLITLRPCEGISALDSDKVVGLKLKADISAYCKLEWGFFE</sequence>
<dbReference type="SUPFAM" id="SSF51569">
    <property type="entry name" value="Aldolase"/>
    <property type="match status" value="1"/>
</dbReference>
<dbReference type="PANTHER" id="PTHR42966">
    <property type="entry name" value="N-ACETYLNEURAMINATE SYNTHASE"/>
    <property type="match status" value="1"/>
</dbReference>
<dbReference type="InterPro" id="IPR036732">
    <property type="entry name" value="AFP_Neu5c_C_sf"/>
</dbReference>
<dbReference type="SUPFAM" id="SSF53448">
    <property type="entry name" value="Nucleotide-diphospho-sugar transferases"/>
    <property type="match status" value="1"/>
</dbReference>
<dbReference type="InterPro" id="IPR006190">
    <property type="entry name" value="SAF_AFP_Neu5Ac"/>
</dbReference>
<dbReference type="InterPro" id="IPR003329">
    <property type="entry name" value="Cytidylyl_trans"/>
</dbReference>
<accession>A0ABV7HF44</accession>
<organism evidence="2 3">
    <name type="scientific">Litoribrevibacter euphylliae</name>
    <dbReference type="NCBI Taxonomy" id="1834034"/>
    <lineage>
        <taxon>Bacteria</taxon>
        <taxon>Pseudomonadati</taxon>
        <taxon>Pseudomonadota</taxon>
        <taxon>Gammaproteobacteria</taxon>
        <taxon>Oceanospirillales</taxon>
        <taxon>Oceanospirillaceae</taxon>
        <taxon>Litoribrevibacter</taxon>
    </lineage>
</organism>
<dbReference type="PROSITE" id="PS50844">
    <property type="entry name" value="AFP_LIKE"/>
    <property type="match status" value="1"/>
</dbReference>
<proteinExistence type="predicted"/>
<dbReference type="InterPro" id="IPR013785">
    <property type="entry name" value="Aldolase_TIM"/>
</dbReference>
<dbReference type="EMBL" id="JBHRSZ010000002">
    <property type="protein sequence ID" value="MFC3150307.1"/>
    <property type="molecule type" value="Genomic_DNA"/>
</dbReference>
<dbReference type="RefSeq" id="WP_386716870.1">
    <property type="nucleotide sequence ID" value="NZ_JBHRSZ010000002.1"/>
</dbReference>
<gene>
    <name evidence="2" type="ORF">ACFOEK_04660</name>
</gene>
<dbReference type="SUPFAM" id="SSF51269">
    <property type="entry name" value="AFP III-like domain"/>
    <property type="match status" value="1"/>
</dbReference>
<evidence type="ECO:0000313" key="3">
    <source>
        <dbReference type="Proteomes" id="UP001595476"/>
    </source>
</evidence>
<dbReference type="Gene3D" id="3.90.550.10">
    <property type="entry name" value="Spore Coat Polysaccharide Biosynthesis Protein SpsA, Chain A"/>
    <property type="match status" value="1"/>
</dbReference>
<dbReference type="Pfam" id="PF03102">
    <property type="entry name" value="NeuB"/>
    <property type="match status" value="1"/>
</dbReference>
<dbReference type="Proteomes" id="UP001595476">
    <property type="component" value="Unassembled WGS sequence"/>
</dbReference>
<reference evidence="3" key="1">
    <citation type="journal article" date="2019" name="Int. J. Syst. Evol. Microbiol.">
        <title>The Global Catalogue of Microorganisms (GCM) 10K type strain sequencing project: providing services to taxonomists for standard genome sequencing and annotation.</title>
        <authorList>
            <consortium name="The Broad Institute Genomics Platform"/>
            <consortium name="The Broad Institute Genome Sequencing Center for Infectious Disease"/>
            <person name="Wu L."/>
            <person name="Ma J."/>
        </authorList>
    </citation>
    <scope>NUCLEOTIDE SEQUENCE [LARGE SCALE GENOMIC DNA]</scope>
    <source>
        <strain evidence="3">KCTC 52438</strain>
    </source>
</reference>
<dbReference type="Gene3D" id="3.20.20.70">
    <property type="entry name" value="Aldolase class I"/>
    <property type="match status" value="1"/>
</dbReference>
<dbReference type="Gene3D" id="3.90.1210.10">
    <property type="entry name" value="Antifreeze-like/N-acetylneuraminic acid synthase C-terminal domain"/>
    <property type="match status" value="1"/>
</dbReference>
<evidence type="ECO:0000259" key="1">
    <source>
        <dbReference type="PROSITE" id="PS50844"/>
    </source>
</evidence>
<feature type="domain" description="AFP-like" evidence="1">
    <location>
        <begin position="510"/>
        <end position="566"/>
    </location>
</feature>
<dbReference type="CDD" id="cd11615">
    <property type="entry name" value="SAF_NeuB_like"/>
    <property type="match status" value="1"/>
</dbReference>
<dbReference type="InterPro" id="IPR013132">
    <property type="entry name" value="PseI/NeuA/B-like_N"/>
</dbReference>
<comment type="caution">
    <text evidence="2">The sequence shown here is derived from an EMBL/GenBank/DDBJ whole genome shotgun (WGS) entry which is preliminary data.</text>
</comment>
<dbReference type="InterPro" id="IPR029044">
    <property type="entry name" value="Nucleotide-diphossugar_trans"/>
</dbReference>
<dbReference type="Pfam" id="PF02348">
    <property type="entry name" value="CTP_transf_3"/>
    <property type="match status" value="1"/>
</dbReference>
<dbReference type="InterPro" id="IPR057736">
    <property type="entry name" value="SAF_PseI/NeuA/NeuB"/>
</dbReference>